<dbReference type="PANTHER" id="PTHR43822:SF2">
    <property type="entry name" value="HOMOACONITASE, MITOCHONDRIAL"/>
    <property type="match status" value="1"/>
</dbReference>
<evidence type="ECO:0000256" key="18">
    <source>
        <dbReference type="ARBA" id="ARBA00029338"/>
    </source>
</evidence>
<protein>
    <recommendedName>
        <fullName evidence="8">Aconitate hydratase A</fullName>
        <ecNumber evidence="7">4.2.1.3</ecNumber>
        <ecNumber evidence="6">4.2.1.36</ecNumber>
    </recommendedName>
    <alternativeName>
        <fullName evidence="9">Homoaconitase, mitochondrial</fullName>
    </alternativeName>
    <alternativeName>
        <fullName evidence="21">Homoaconitate hydratase</fullName>
    </alternativeName>
    <alternativeName>
        <fullName evidence="20">Iron-responsive protein-like</fullName>
    </alternativeName>
    <alternativeName>
        <fullName evidence="19">RNA-binding protein</fullName>
    </alternativeName>
</protein>
<evidence type="ECO:0000256" key="5">
    <source>
        <dbReference type="ARBA" id="ARBA00007185"/>
    </source>
</evidence>
<evidence type="ECO:0000256" key="7">
    <source>
        <dbReference type="ARBA" id="ARBA00012926"/>
    </source>
</evidence>
<dbReference type="InterPro" id="IPR015928">
    <property type="entry name" value="Aconitase/3IPM_dehydase_swvl"/>
</dbReference>
<proteinExistence type="inferred from homology"/>
<gene>
    <name evidence="24" type="primary">lysF</name>
    <name evidence="24" type="ORF">ENJ10_09745</name>
</gene>
<dbReference type="InterPro" id="IPR036008">
    <property type="entry name" value="Aconitase_4Fe-4S_dom"/>
</dbReference>
<comment type="similarity">
    <text evidence="5">Belongs to the aconitase/IPM isomerase family.</text>
</comment>
<dbReference type="InterPro" id="IPR001030">
    <property type="entry name" value="Acoase/IPM_deHydtase_lsu_aba"/>
</dbReference>
<evidence type="ECO:0000256" key="15">
    <source>
        <dbReference type="ARBA" id="ARBA00023154"/>
    </source>
</evidence>
<dbReference type="Pfam" id="PF00694">
    <property type="entry name" value="Aconitase_C"/>
    <property type="match status" value="1"/>
</dbReference>
<keyword evidence="14" id="KW-0411">Iron-sulfur</keyword>
<dbReference type="Proteomes" id="UP000886005">
    <property type="component" value="Unassembled WGS sequence"/>
</dbReference>
<comment type="catalytic activity">
    <reaction evidence="18">
        <text>(2R,3S)-homoisocitrate = cis-homoaconitate + H2O</text>
        <dbReference type="Rhea" id="RHEA:15485"/>
        <dbReference type="ChEBI" id="CHEBI:15377"/>
        <dbReference type="ChEBI" id="CHEBI:15404"/>
        <dbReference type="ChEBI" id="CHEBI:58174"/>
        <dbReference type="EC" id="4.2.1.36"/>
    </reaction>
</comment>
<evidence type="ECO:0000313" key="24">
    <source>
        <dbReference type="EMBL" id="HED10959.1"/>
    </source>
</evidence>
<keyword evidence="16 24" id="KW-0456">Lyase</keyword>
<dbReference type="InterPro" id="IPR015931">
    <property type="entry name" value="Acnase/IPM_dHydase_lsu_aba_1/3"/>
</dbReference>
<evidence type="ECO:0000256" key="11">
    <source>
        <dbReference type="ARBA" id="ARBA00022723"/>
    </source>
</evidence>
<dbReference type="EC" id="4.2.1.36" evidence="6"/>
<evidence type="ECO:0000256" key="6">
    <source>
        <dbReference type="ARBA" id="ARBA00012022"/>
    </source>
</evidence>
<dbReference type="InterPro" id="IPR050067">
    <property type="entry name" value="IPM_dehydratase_rel_enz"/>
</dbReference>
<keyword evidence="11" id="KW-0479">Metal-binding</keyword>
<evidence type="ECO:0000256" key="9">
    <source>
        <dbReference type="ARBA" id="ARBA00021560"/>
    </source>
</evidence>
<keyword evidence="15" id="KW-0457">Lysine biosynthesis</keyword>
<evidence type="ECO:0000256" key="20">
    <source>
        <dbReference type="ARBA" id="ARBA00031977"/>
    </source>
</evidence>
<dbReference type="PRINTS" id="PR00415">
    <property type="entry name" value="ACONITASE"/>
</dbReference>
<evidence type="ECO:0000256" key="14">
    <source>
        <dbReference type="ARBA" id="ARBA00023014"/>
    </source>
</evidence>
<evidence type="ECO:0000259" key="22">
    <source>
        <dbReference type="Pfam" id="PF00330"/>
    </source>
</evidence>
<feature type="domain" description="Aconitase/3-isopropylmalate dehydratase large subunit alpha/beta/alpha" evidence="22">
    <location>
        <begin position="22"/>
        <end position="433"/>
    </location>
</feature>
<dbReference type="GO" id="GO:0051539">
    <property type="term" value="F:4 iron, 4 sulfur cluster binding"/>
    <property type="evidence" value="ECO:0007669"/>
    <property type="project" value="InterPro"/>
</dbReference>
<evidence type="ECO:0000256" key="12">
    <source>
        <dbReference type="ARBA" id="ARBA00022946"/>
    </source>
</evidence>
<comment type="pathway">
    <text evidence="4">Amino-acid biosynthesis; L-lysine biosynthesis via AAA pathway; L-alpha-aminoadipate from 2-oxoglutarate: step 3/5.</text>
</comment>
<sequence length="643" mass="69867">MAQNLIEKIVQKYCLDLEEGQEVHSGDFVTIRPAHVMTHDNTAAVMPKFLNIGVEKVADPRQIVFTLDHNVQDTSEKNLAKYKKIEHFAAAQGIDFYPAGRGIGHQIMCEEGYAWPGTFVVASDSHSNMYGGLGCLGTPIVRSDAAAVWATGKTWWQIPQVAKVELSGTLAGGVTGKDVIITLAGFFNKDEVLNHALEFSGDGVAALSLDQRLTIANMSTEWGALAALFPIDDVTLAWLQKRLDLLNREGNRHPRINRERLEDLKNNPPQADDNAYYKKTIRLDLGSVTPHISGPNSVKVMHSARELKEKHIKIHKAYLVSCVNSRVEDLAQAARIVKGKKVAEGVEFYVSAASSEVQKESMANGDWQALVEAGARTLPPGCGPCIGLGAGLLQDNEVGISATNRNFKGRMGSPNAEAYLASPAVVAASALAGYITPPIAMEDMPLQTEVREHAATTRTGRVTVLSAFPAAFKGRALLCPANNVNTDGIYPGKYTYREDLTPEMMAAVIMENYDPDFTKIARKGDILLAGFNFGTGSSREQAATALKYFGLQMVIAGSYSETYKRNAINNGFILLECPQLIEELMAAAGKELTQVPGGEIEVSMTDGLIRFNGRDYPFNAPGPIAQELIINDGLENWVKKQIA</sequence>
<dbReference type="GO" id="GO:0006099">
    <property type="term" value="P:tricarboxylic acid cycle"/>
    <property type="evidence" value="ECO:0007669"/>
    <property type="project" value="UniProtKB-UniPathway"/>
</dbReference>
<dbReference type="Pfam" id="PF00330">
    <property type="entry name" value="Aconitase"/>
    <property type="match status" value="1"/>
</dbReference>
<dbReference type="SUPFAM" id="SSF52016">
    <property type="entry name" value="LeuD/IlvD-like"/>
    <property type="match status" value="1"/>
</dbReference>
<comment type="pathway">
    <text evidence="3">Carbohydrate metabolism; tricarboxylic acid cycle; isocitrate from oxaloacetate: step 2/2.</text>
</comment>
<dbReference type="AlphaFoldDB" id="A0A7V1LMX6"/>
<keyword evidence="10" id="KW-0028">Amino-acid biosynthesis</keyword>
<dbReference type="InterPro" id="IPR000573">
    <property type="entry name" value="AconitaseA/IPMdHydase_ssu_swvl"/>
</dbReference>
<dbReference type="PROSITE" id="PS01244">
    <property type="entry name" value="ACONITASE_2"/>
    <property type="match status" value="1"/>
</dbReference>
<comment type="catalytic activity">
    <reaction evidence="17">
        <text>citrate = D-threo-isocitrate</text>
        <dbReference type="Rhea" id="RHEA:10336"/>
        <dbReference type="ChEBI" id="CHEBI:15562"/>
        <dbReference type="ChEBI" id="CHEBI:16947"/>
        <dbReference type="EC" id="4.2.1.3"/>
    </reaction>
</comment>
<evidence type="ECO:0000256" key="16">
    <source>
        <dbReference type="ARBA" id="ARBA00023239"/>
    </source>
</evidence>
<dbReference type="SUPFAM" id="SSF53732">
    <property type="entry name" value="Aconitase iron-sulfur domain"/>
    <property type="match status" value="1"/>
</dbReference>
<evidence type="ECO:0000256" key="2">
    <source>
        <dbReference type="ARBA" id="ARBA00003422"/>
    </source>
</evidence>
<evidence type="ECO:0000256" key="19">
    <source>
        <dbReference type="ARBA" id="ARBA00031081"/>
    </source>
</evidence>
<evidence type="ECO:0000256" key="3">
    <source>
        <dbReference type="ARBA" id="ARBA00004717"/>
    </source>
</evidence>
<organism evidence="24">
    <name type="scientific">Caldithrix abyssi</name>
    <dbReference type="NCBI Taxonomy" id="187145"/>
    <lineage>
        <taxon>Bacteria</taxon>
        <taxon>Pseudomonadati</taxon>
        <taxon>Calditrichota</taxon>
        <taxon>Calditrichia</taxon>
        <taxon>Calditrichales</taxon>
        <taxon>Calditrichaceae</taxon>
        <taxon>Caldithrix</taxon>
    </lineage>
</organism>
<evidence type="ECO:0000256" key="4">
    <source>
        <dbReference type="ARBA" id="ARBA00005106"/>
    </source>
</evidence>
<name>A0A7V1LMX6_CALAY</name>
<comment type="function">
    <text evidence="2">Catalyzes the reversible hydration of cis-homoaconitate to (2R,3S)-homoisocitrate, a step in the alpha-aminoadipate pathway for lysine biosynthesis.</text>
</comment>
<dbReference type="InterPro" id="IPR018136">
    <property type="entry name" value="Aconitase_4Fe-4S_BS"/>
</dbReference>
<dbReference type="Gene3D" id="3.20.19.10">
    <property type="entry name" value="Aconitase, domain 4"/>
    <property type="match status" value="1"/>
</dbReference>
<dbReference type="GO" id="GO:0046872">
    <property type="term" value="F:metal ion binding"/>
    <property type="evidence" value="ECO:0007669"/>
    <property type="project" value="UniProtKB-KW"/>
</dbReference>
<dbReference type="GO" id="GO:0019878">
    <property type="term" value="P:lysine biosynthetic process via aminoadipic acid"/>
    <property type="evidence" value="ECO:0007669"/>
    <property type="project" value="UniProtKB-UniPathway"/>
</dbReference>
<comment type="cofactor">
    <cofactor evidence="1">
        <name>[4Fe-4S] cluster</name>
        <dbReference type="ChEBI" id="CHEBI:49883"/>
    </cofactor>
</comment>
<evidence type="ECO:0000256" key="21">
    <source>
        <dbReference type="ARBA" id="ARBA00032706"/>
    </source>
</evidence>
<dbReference type="EC" id="4.2.1.3" evidence="7"/>
<keyword evidence="12" id="KW-0809">Transit peptide</keyword>
<evidence type="ECO:0000256" key="1">
    <source>
        <dbReference type="ARBA" id="ARBA00001966"/>
    </source>
</evidence>
<evidence type="ECO:0000256" key="17">
    <source>
        <dbReference type="ARBA" id="ARBA00023501"/>
    </source>
</evidence>
<evidence type="ECO:0000256" key="13">
    <source>
        <dbReference type="ARBA" id="ARBA00023004"/>
    </source>
</evidence>
<dbReference type="EMBL" id="DRLD01000268">
    <property type="protein sequence ID" value="HED10959.1"/>
    <property type="molecule type" value="Genomic_DNA"/>
</dbReference>
<evidence type="ECO:0000256" key="8">
    <source>
        <dbReference type="ARBA" id="ARBA00019378"/>
    </source>
</evidence>
<keyword evidence="13" id="KW-0408">Iron</keyword>
<reference evidence="24" key="1">
    <citation type="journal article" date="2020" name="mSystems">
        <title>Genome- and Community-Level Interaction Insights into Carbon Utilization and Element Cycling Functions of Hydrothermarchaeota in Hydrothermal Sediment.</title>
        <authorList>
            <person name="Zhou Z."/>
            <person name="Liu Y."/>
            <person name="Xu W."/>
            <person name="Pan J."/>
            <person name="Luo Z.H."/>
            <person name="Li M."/>
        </authorList>
    </citation>
    <scope>NUCLEOTIDE SEQUENCE [LARGE SCALE GENOMIC DNA]</scope>
    <source>
        <strain evidence="24">HyVt-456</strain>
    </source>
</reference>
<dbReference type="UniPathway" id="UPA00033">
    <property type="reaction ID" value="UER01027"/>
</dbReference>
<dbReference type="InterPro" id="IPR004418">
    <property type="entry name" value="Homoaconitase_mito"/>
</dbReference>
<comment type="caution">
    <text evidence="24">The sequence shown here is derived from an EMBL/GenBank/DDBJ whole genome shotgun (WGS) entry which is preliminary data.</text>
</comment>
<dbReference type="Gene3D" id="3.30.499.10">
    <property type="entry name" value="Aconitase, domain 3"/>
    <property type="match status" value="2"/>
</dbReference>
<dbReference type="PANTHER" id="PTHR43822">
    <property type="entry name" value="HOMOACONITASE, MITOCHONDRIAL-RELATED"/>
    <property type="match status" value="1"/>
</dbReference>
<feature type="domain" description="Aconitase A/isopropylmalate dehydratase small subunit swivel" evidence="23">
    <location>
        <begin position="449"/>
        <end position="579"/>
    </location>
</feature>
<accession>A0A7V1LMX6</accession>
<dbReference type="GO" id="GO:0003994">
    <property type="term" value="F:aconitate hydratase activity"/>
    <property type="evidence" value="ECO:0007669"/>
    <property type="project" value="UniProtKB-EC"/>
</dbReference>
<evidence type="ECO:0000259" key="23">
    <source>
        <dbReference type="Pfam" id="PF00694"/>
    </source>
</evidence>
<dbReference type="UniPathway" id="UPA00223">
    <property type="reaction ID" value="UER00718"/>
</dbReference>
<evidence type="ECO:0000256" key="10">
    <source>
        <dbReference type="ARBA" id="ARBA00022605"/>
    </source>
</evidence>
<dbReference type="NCBIfam" id="TIGR00139">
    <property type="entry name" value="h_aconitase"/>
    <property type="match status" value="1"/>
</dbReference>
<dbReference type="GO" id="GO:0004409">
    <property type="term" value="F:homoaconitate hydratase activity"/>
    <property type="evidence" value="ECO:0007669"/>
    <property type="project" value="UniProtKB-EC"/>
</dbReference>